<reference evidence="3 4" key="1">
    <citation type="submission" date="2020-09" db="EMBL/GenBank/DDBJ databases">
        <title>Photobacterium sp. CAU 1568 isolated from sand of Sido Beach.</title>
        <authorList>
            <person name="Kim W."/>
        </authorList>
    </citation>
    <scope>NUCLEOTIDE SEQUENCE [LARGE SCALE GENOMIC DNA]</scope>
    <source>
        <strain evidence="3 4">CAU 1568</strain>
    </source>
</reference>
<organism evidence="3 4">
    <name type="scientific">Photobacterium arenosum</name>
    <dbReference type="NCBI Taxonomy" id="2774143"/>
    <lineage>
        <taxon>Bacteria</taxon>
        <taxon>Pseudomonadati</taxon>
        <taxon>Pseudomonadota</taxon>
        <taxon>Gammaproteobacteria</taxon>
        <taxon>Vibrionales</taxon>
        <taxon>Vibrionaceae</taxon>
        <taxon>Photobacterium</taxon>
    </lineage>
</organism>
<feature type="chain" id="PRO_5045203874" evidence="1">
    <location>
        <begin position="26"/>
        <end position="1175"/>
    </location>
</feature>
<feature type="domain" description="DUF6701" evidence="2">
    <location>
        <begin position="529"/>
        <end position="1166"/>
    </location>
</feature>
<evidence type="ECO:0000313" key="3">
    <source>
        <dbReference type="EMBL" id="MBD8513128.1"/>
    </source>
</evidence>
<accession>A0ABR9BLM2</accession>
<evidence type="ECO:0000256" key="1">
    <source>
        <dbReference type="SAM" id="SignalP"/>
    </source>
</evidence>
<sequence>MSKRLQAFGCLCFLLYLFLSGQAVAAECSNKLNSNKDFYIDFEIPSANLDEQVIASQANSGTRTQVIWTDNRNASEANTIVEKNFLAGGRYYVRLLYSSDKGKQGTLQYLNKTTVSGTWQLVSEKVIDLSEIKSADFRVVGNGEVSTMECAKGEPPPSPPPVNPDVCELFPGPVQTWIGNENNLFTSDVGTKISNTSAHSVGFSNAIVDMGYPDAYTPEDNVKALCDGVTCSLNGGMANKRDLLWDVSDSTEIKDKVVTDNETALPGSYFISSFGAPYSGLTIEPSGNLIFPTGEYWLDRADIRGTMTVEGDVVLHVWDKMTVAGLVNTTSPSDNLTIYAYNKGDECPRPGFYPSGPPAVNTNFSVDINSSGLFNGRIYSQGPVALSNNTGLRGAVTACQLQMSNTAQIVGNSQCFNPPDNNYQLVVSPERALSLLCERQPVEFQVLDSSGALASQFNGEIDVTTNLTGSGQAFWYEQPDGGTGTDAKQSQRFSVFNGKTQLWLKSEVIETIFVTGQLVSDGNPSAEGQYSFVPFKLQIQEQALKVVAGKPEQITVSARSCDTSAATPAEARDYSGIRTLQLSTRYTLPDSGGNSVELRDKNGNWQSTSVALNFQEGSVESELRYLDAGQTQLSLVDPNCTKAGGCSISGNGSSLDGMDLVDWTRLEGTQTVWSRPYTFALCDVTADNGKTDFSGTASGGPGFAAAGESFSVTFKPVIWTEDAVVADQSSDDINDIRTTTSAWCNQLTTPNYYSVSGGAAPVQLSIPDKPASPTGDGVSAGKLEGTLYHEFTRSEATAGWTINDLSWIEVGSLWLQADADYLGMTVEQGVGQLGRFYPAHFVIKESVSVVSDAYGSFTYMNQPFSLSATVEAQNTQNQPTQNYGYFADDYKESLQLRAVNAGATGSDANNLTSRLSERLSYQQWDKALQTITTDTLALLRVVSSTNPNVTEPDGPYPVDFGLVVESRNDCATRGCSDFSAKPLSVYEQDGATQETAAALVGDIHARYGRMRLEEAVGREGEKINIPVLLEYWNAGQFVTNGDDNDSVFNGQLYFRQGITHPTTNAITASVGDIQVQEGRSASGDLYATEGESGEQVRFWQKLIADTPAAITGENPVTDSGSGTHAGSESQPWLLYNWRGQGDENPSAVVTFGVYRGNDRVIYRGERNMNQFIDIN</sequence>
<dbReference type="Pfam" id="PF20419">
    <property type="entry name" value="DUF6701"/>
    <property type="match status" value="1"/>
</dbReference>
<dbReference type="InterPro" id="IPR046524">
    <property type="entry name" value="DUF6701"/>
</dbReference>
<feature type="signal peptide" evidence="1">
    <location>
        <begin position="1"/>
        <end position="25"/>
    </location>
</feature>
<evidence type="ECO:0000313" key="4">
    <source>
        <dbReference type="Proteomes" id="UP000649768"/>
    </source>
</evidence>
<dbReference type="Proteomes" id="UP000649768">
    <property type="component" value="Unassembled WGS sequence"/>
</dbReference>
<dbReference type="RefSeq" id="WP_192015861.1">
    <property type="nucleotide sequence ID" value="NZ_JACYTP010000005.1"/>
</dbReference>
<proteinExistence type="predicted"/>
<evidence type="ECO:0000259" key="2">
    <source>
        <dbReference type="Pfam" id="PF20419"/>
    </source>
</evidence>
<keyword evidence="4" id="KW-1185">Reference proteome</keyword>
<name>A0ABR9BLM2_9GAMM</name>
<protein>
    <submittedName>
        <fullName evidence="3">Polymer-forming cytoskeletal protein</fullName>
    </submittedName>
</protein>
<keyword evidence="1" id="KW-0732">Signal</keyword>
<gene>
    <name evidence="3" type="ORF">IFO68_10630</name>
</gene>
<comment type="caution">
    <text evidence="3">The sequence shown here is derived from an EMBL/GenBank/DDBJ whole genome shotgun (WGS) entry which is preliminary data.</text>
</comment>
<dbReference type="EMBL" id="JACYTP010000005">
    <property type="protein sequence ID" value="MBD8513128.1"/>
    <property type="molecule type" value="Genomic_DNA"/>
</dbReference>